<accession>A0A5D3F6I3</accession>
<evidence type="ECO:0000256" key="1">
    <source>
        <dbReference type="SAM" id="SignalP"/>
    </source>
</evidence>
<dbReference type="AlphaFoldDB" id="A0A5D3F6I3"/>
<feature type="chain" id="PRO_5022743632" evidence="1">
    <location>
        <begin position="26"/>
        <end position="212"/>
    </location>
</feature>
<keyword evidence="3" id="KW-1185">Reference proteome</keyword>
<organism evidence="2 3">
    <name type="scientific">Actinomadura decatromicini</name>
    <dbReference type="NCBI Taxonomy" id="2604572"/>
    <lineage>
        <taxon>Bacteria</taxon>
        <taxon>Bacillati</taxon>
        <taxon>Actinomycetota</taxon>
        <taxon>Actinomycetes</taxon>
        <taxon>Streptosporangiales</taxon>
        <taxon>Thermomonosporaceae</taxon>
        <taxon>Actinomadura</taxon>
    </lineage>
</organism>
<name>A0A5D3F6I3_9ACTN</name>
<sequence>MFGKAIKLGVLAMAGVALVAAPVAAQETGNNAGNKTGNKAERAAKGARVSGSAQIKLTFSPDQDVRAFTFDVTGVPYSEPKQGAPQGLPTDARGTVQISHHSPQEGWTVTSKAKVDCLATSPGNATFTAVVYEADEPIKDWIGKRLGFSVQDGRHGEPDRMGFSWAVVNGVQNDKGEWEEGKVGTCMGPAAFAPVTKGGYQVRHADLLPPPK</sequence>
<keyword evidence="1" id="KW-0732">Signal</keyword>
<proteinExistence type="predicted"/>
<dbReference type="EMBL" id="VSRQ01000010">
    <property type="protein sequence ID" value="TYK43669.1"/>
    <property type="molecule type" value="Genomic_DNA"/>
</dbReference>
<feature type="signal peptide" evidence="1">
    <location>
        <begin position="1"/>
        <end position="25"/>
    </location>
</feature>
<reference evidence="2 3" key="1">
    <citation type="submission" date="2019-08" db="EMBL/GenBank/DDBJ databases">
        <title>Actinomadura sp. nov. CYP1-5 isolated from mountain soil.</title>
        <authorList>
            <person name="Songsumanus A."/>
            <person name="Kuncharoen N."/>
            <person name="Kudo T."/>
            <person name="Yuki M."/>
            <person name="Igarashi Y."/>
            <person name="Tanasupawat S."/>
        </authorList>
    </citation>
    <scope>NUCLEOTIDE SEQUENCE [LARGE SCALE GENOMIC DNA]</scope>
    <source>
        <strain evidence="2 3">CYP1-5</strain>
    </source>
</reference>
<comment type="caution">
    <text evidence="2">The sequence shown here is derived from an EMBL/GenBank/DDBJ whole genome shotgun (WGS) entry which is preliminary data.</text>
</comment>
<dbReference type="RefSeq" id="WP_148767417.1">
    <property type="nucleotide sequence ID" value="NZ_VSRQ01000010.1"/>
</dbReference>
<protein>
    <submittedName>
        <fullName evidence="2">Uncharacterized protein</fullName>
    </submittedName>
</protein>
<evidence type="ECO:0000313" key="3">
    <source>
        <dbReference type="Proteomes" id="UP000323505"/>
    </source>
</evidence>
<evidence type="ECO:0000313" key="2">
    <source>
        <dbReference type="EMBL" id="TYK43669.1"/>
    </source>
</evidence>
<gene>
    <name evidence="2" type="ORF">FXF68_36575</name>
</gene>
<dbReference type="Proteomes" id="UP000323505">
    <property type="component" value="Unassembled WGS sequence"/>
</dbReference>